<sequence>MEIDMDRIFQDRGFCIHLAIYAAVNLLLLVINLATNSNKLWFYWPLMGWGLGIIGHAYLVYRKRSASVPMSGTTQRAVTPEPPPGTP</sequence>
<feature type="transmembrane region" description="Helical" evidence="1">
    <location>
        <begin position="12"/>
        <end position="35"/>
    </location>
</feature>
<evidence type="ECO:0000313" key="4">
    <source>
        <dbReference type="Proteomes" id="UP000005952"/>
    </source>
</evidence>
<name>N0AYW7_9HYPH</name>
<dbReference type="EMBL" id="CP005587">
    <property type="protein sequence ID" value="AGK56329.1"/>
    <property type="molecule type" value="Genomic_DNA"/>
</dbReference>
<organism evidence="3 4">
    <name type="scientific">Hyphomicrobium denitrificans 1NES1</name>
    <dbReference type="NCBI Taxonomy" id="670307"/>
    <lineage>
        <taxon>Bacteria</taxon>
        <taxon>Pseudomonadati</taxon>
        <taxon>Pseudomonadota</taxon>
        <taxon>Alphaproteobacteria</taxon>
        <taxon>Hyphomicrobiales</taxon>
        <taxon>Hyphomicrobiaceae</taxon>
        <taxon>Hyphomicrobium</taxon>
    </lineage>
</organism>
<dbReference type="Proteomes" id="UP000005952">
    <property type="component" value="Chromosome"/>
</dbReference>
<keyword evidence="1" id="KW-0472">Membrane</keyword>
<dbReference type="HOGENOM" id="CLU_2479111_0_0_5"/>
<protein>
    <recommendedName>
        <fullName evidence="2">2TM domain-containing protein</fullName>
    </recommendedName>
</protein>
<gene>
    <name evidence="3" type="ORF">HYPDE_23213</name>
</gene>
<reference evidence="3 4" key="1">
    <citation type="journal article" date="2013" name="Genome Announc.">
        <title>Genome sequences for three denitrifying bacterial strains isolated from a uranium- and nitrate-contaminated subsurface environment.</title>
        <authorList>
            <person name="Venkatramanan R."/>
            <person name="Prakash O."/>
            <person name="Woyke T."/>
            <person name="Chain P."/>
            <person name="Goodwin L.A."/>
            <person name="Watson D."/>
            <person name="Brooks S."/>
            <person name="Kostka J.E."/>
            <person name="Green S.J."/>
        </authorList>
    </citation>
    <scope>NUCLEOTIDE SEQUENCE [LARGE SCALE GENOMIC DNA]</scope>
    <source>
        <strain evidence="3 4">1NES1</strain>
    </source>
</reference>
<evidence type="ECO:0000259" key="2">
    <source>
        <dbReference type="Pfam" id="PF13239"/>
    </source>
</evidence>
<accession>N0AYW7</accession>
<dbReference type="OrthoDB" id="5145586at2"/>
<feature type="domain" description="2TM" evidence="2">
    <location>
        <begin position="6"/>
        <end position="63"/>
    </location>
</feature>
<dbReference type="Pfam" id="PF13239">
    <property type="entry name" value="2TM"/>
    <property type="match status" value="1"/>
</dbReference>
<evidence type="ECO:0000313" key="3">
    <source>
        <dbReference type="EMBL" id="AGK56329.1"/>
    </source>
</evidence>
<dbReference type="KEGG" id="hdt:HYPDE_23213"/>
<keyword evidence="4" id="KW-1185">Reference proteome</keyword>
<dbReference type="InterPro" id="IPR025698">
    <property type="entry name" value="2TM_dom"/>
</dbReference>
<proteinExistence type="predicted"/>
<keyword evidence="1" id="KW-1133">Transmembrane helix</keyword>
<dbReference type="AlphaFoldDB" id="N0AYW7"/>
<feature type="transmembrane region" description="Helical" evidence="1">
    <location>
        <begin position="41"/>
        <end position="61"/>
    </location>
</feature>
<dbReference type="STRING" id="670307.HYPDE_23213"/>
<evidence type="ECO:0000256" key="1">
    <source>
        <dbReference type="SAM" id="Phobius"/>
    </source>
</evidence>
<keyword evidence="1" id="KW-0812">Transmembrane</keyword>